<feature type="transmembrane region" description="Helical" evidence="1">
    <location>
        <begin position="36"/>
        <end position="59"/>
    </location>
</feature>
<organism evidence="2">
    <name type="scientific">bioreactor metagenome</name>
    <dbReference type="NCBI Taxonomy" id="1076179"/>
    <lineage>
        <taxon>unclassified sequences</taxon>
        <taxon>metagenomes</taxon>
        <taxon>ecological metagenomes</taxon>
    </lineage>
</organism>
<keyword evidence="1" id="KW-1133">Transmembrane helix</keyword>
<protein>
    <submittedName>
        <fullName evidence="2">Uncharacterized protein</fullName>
    </submittedName>
</protein>
<keyword evidence="1" id="KW-0812">Transmembrane</keyword>
<proteinExistence type="predicted"/>
<dbReference type="AlphaFoldDB" id="A0A644XXM0"/>
<gene>
    <name evidence="2" type="ORF">SDC9_67103</name>
</gene>
<evidence type="ECO:0000256" key="1">
    <source>
        <dbReference type="SAM" id="Phobius"/>
    </source>
</evidence>
<keyword evidence="1" id="KW-0472">Membrane</keyword>
<reference evidence="2" key="1">
    <citation type="submission" date="2019-08" db="EMBL/GenBank/DDBJ databases">
        <authorList>
            <person name="Kucharzyk K."/>
            <person name="Murdoch R.W."/>
            <person name="Higgins S."/>
            <person name="Loffler F."/>
        </authorList>
    </citation>
    <scope>NUCLEOTIDE SEQUENCE</scope>
</reference>
<evidence type="ECO:0000313" key="2">
    <source>
        <dbReference type="EMBL" id="MPM20667.1"/>
    </source>
</evidence>
<dbReference type="EMBL" id="VSSQ01003432">
    <property type="protein sequence ID" value="MPM20667.1"/>
    <property type="molecule type" value="Genomic_DNA"/>
</dbReference>
<sequence length="196" mass="21814">MTNKEKYKQAFSAIHASDDFSLEVEKMERTMKHHKFKAMVAAVAACVMIVGSATAAYAADIGGIQRTIQLWIHGDQTEATIQFDGDGNYSMDYTDEQGNVKHQGGGGVAIAPDGTEAPVSDEDLMEELTAPDVEYEDDGSVWVYWFDQKIDITDKFENDVCYVKLVNSEKTLYMTVKYQNGYATSPNKYLSPSTFN</sequence>
<comment type="caution">
    <text evidence="2">The sequence shown here is derived from an EMBL/GenBank/DDBJ whole genome shotgun (WGS) entry which is preliminary data.</text>
</comment>
<name>A0A644XXM0_9ZZZZ</name>
<accession>A0A644XXM0</accession>